<organism evidence="1 2">
    <name type="scientific">Trichonephila clavipes</name>
    <name type="common">Golden silk orbweaver</name>
    <name type="synonym">Nephila clavipes</name>
    <dbReference type="NCBI Taxonomy" id="2585209"/>
    <lineage>
        <taxon>Eukaryota</taxon>
        <taxon>Metazoa</taxon>
        <taxon>Ecdysozoa</taxon>
        <taxon>Arthropoda</taxon>
        <taxon>Chelicerata</taxon>
        <taxon>Arachnida</taxon>
        <taxon>Araneae</taxon>
        <taxon>Araneomorphae</taxon>
        <taxon>Entelegynae</taxon>
        <taxon>Araneoidea</taxon>
        <taxon>Nephilidae</taxon>
        <taxon>Trichonephila</taxon>
    </lineage>
</organism>
<keyword evidence="2" id="KW-1185">Reference proteome</keyword>
<evidence type="ECO:0008006" key="3">
    <source>
        <dbReference type="Google" id="ProtNLM"/>
    </source>
</evidence>
<dbReference type="AlphaFoldDB" id="A0A8X6RI22"/>
<comment type="caution">
    <text evidence="1">The sequence shown here is derived from an EMBL/GenBank/DDBJ whole genome shotgun (WGS) entry which is preliminary data.</text>
</comment>
<evidence type="ECO:0000313" key="2">
    <source>
        <dbReference type="Proteomes" id="UP000887159"/>
    </source>
</evidence>
<proteinExistence type="predicted"/>
<dbReference type="EMBL" id="BMAU01021170">
    <property type="protein sequence ID" value="GFX92944.1"/>
    <property type="molecule type" value="Genomic_DNA"/>
</dbReference>
<sequence>MDTTEADFHYFWDKVPQKRISTLTELAVGKSWSRLLDGQRRAQLSALPRVEGVACFKFITGHDYLRAHLFKISLADSPLCPLCKSVPMTGEHLSDCPALLHSLARQLWSSPSC</sequence>
<gene>
    <name evidence="1" type="ORF">TNCV_914931</name>
</gene>
<accession>A0A8X6RI22</accession>
<protein>
    <recommendedName>
        <fullName evidence="3">Reverse transcriptase zinc-binding domain-containing protein</fullName>
    </recommendedName>
</protein>
<evidence type="ECO:0000313" key="1">
    <source>
        <dbReference type="EMBL" id="GFX92944.1"/>
    </source>
</evidence>
<name>A0A8X6RI22_TRICX</name>
<reference evidence="1" key="1">
    <citation type="submission" date="2020-08" db="EMBL/GenBank/DDBJ databases">
        <title>Multicomponent nature underlies the extraordinary mechanical properties of spider dragline silk.</title>
        <authorList>
            <person name="Kono N."/>
            <person name="Nakamura H."/>
            <person name="Mori M."/>
            <person name="Yoshida Y."/>
            <person name="Ohtoshi R."/>
            <person name="Malay A.D."/>
            <person name="Moran D.A.P."/>
            <person name="Tomita M."/>
            <person name="Numata K."/>
            <person name="Arakawa K."/>
        </authorList>
    </citation>
    <scope>NUCLEOTIDE SEQUENCE</scope>
</reference>
<dbReference type="Proteomes" id="UP000887159">
    <property type="component" value="Unassembled WGS sequence"/>
</dbReference>